<proteinExistence type="predicted"/>
<dbReference type="EMBL" id="CAACVR010000075">
    <property type="protein sequence ID" value="VEU24129.1"/>
    <property type="molecule type" value="Genomic_DNA"/>
</dbReference>
<dbReference type="PANTHER" id="PTHR23335:SF1">
    <property type="entry name" value="CALMODULIN-BINDING TRANSCRIPTION ACTIVATOR, ISOFORM F"/>
    <property type="match status" value="1"/>
</dbReference>
<sequence>MSPQSHRSKREQAMADPETSAPDYFQDDILDEFLDTRLYEDPQQLANELLASPQPQSLQQAAIQQQSLQNALHSIPQIQSIGPISPMGPSPMDSITPDFNTNSPFGTSQYASNDPLYDASIQNDEIKRYEEAKKELMKLKFGGNVEDNNDDAKIDSSNPDVPESPEVCRSPVPEEYLNFPDDYNFPYQLNIIDLPSCSRVETQIKLRLSVSPAPPQFLLHVPRDTIAKPKLTLEDSELSETVQSHMLFLDTFVVGAQAMDDPESIRSFNVCRRCMRRELKRASRRKSGIVEESSGWNINKPKRAIIFNCKEVVSFPQPSGDTSQRTLELFSRIVCYCRHHMEPNGFRLFFVLKDATGKVLGRTFSDTIMIMDRKKSTKGRQGSVDDKMSASAVSESSSDFTAATSTTANVSVRSSLAAASSVSSSVSSAVPPQTFTNPDEVPPLKRQKRPWSPSEAKSAPLVNSTKYFDTGLPQRRSRKKDSFSSVSVKREPISPLSSDTLSPQNNLYSSATSVFSTTPEKKGVSPPSQQAQALAQQQQTRIQSNSLPTIQRIIPAQGPIRGGVEVTLLGTNFRPGMGVKFGASVSLATHCWSDSTLVTYLPPAAQPGPVLVTIQDGSGEVASSNPTSHQIFTYTDDSDRQLIELALQIVGLKMNGKLEDAKNIAKRIIGNNSRDGQSDDGSTTSSHSSEMRDAVDTSAWLSEASNRMKQIAKTTTLDHEQILVKFLSMIDLPNSPVVTPNWAICTLESQTMLHLAAMRGYFKLSRYLIEHGSKVDSRDSNGLTPLHQALIHGHRDVIELLIRCKASTASKLPGGLSLQDIADPNVLDLLETIDDNVSEGILTREQSLDSLSSLMDDSSALRVKATQIPRRFMSDSECEADSEDNTDYSASDGVELSSAQVSQEGEIKEASSSPKRKTIGLGLWMAMRDAFTTRMDSGTIVGQDLSDDATMIADETVTLVDDREEEVATVVEEDGEDEELPSYDDLFPNGGSWRSLINFRSHDEKARQQTAGATSTSESELDSPRTQEEEVEDAIISMKSQQRLNADKRLLFFWLPFMLLLLLIVVGSHLNLISLQEFSMASKAVEGARDFVGSVMLGKDRFTGLLNENLSFGRERVGKVLNDMNDAVLTAVGVN</sequence>
<keyword evidence="6" id="KW-1133">Transmembrane helix</keyword>
<evidence type="ECO:0000256" key="4">
    <source>
        <dbReference type="PROSITE-ProRule" id="PRU00023"/>
    </source>
</evidence>
<dbReference type="PROSITE" id="PS50297">
    <property type="entry name" value="ANK_REP_REGION"/>
    <property type="match status" value="2"/>
</dbReference>
<evidence type="ECO:0000256" key="6">
    <source>
        <dbReference type="SAM" id="Phobius"/>
    </source>
</evidence>
<feature type="compositionally biased region" description="Low complexity" evidence="5">
    <location>
        <begin position="673"/>
        <end position="688"/>
    </location>
</feature>
<dbReference type="Pfam" id="PF25603">
    <property type="entry name" value="SPT23_MGA2_DBD"/>
    <property type="match status" value="1"/>
</dbReference>
<evidence type="ECO:0000313" key="8">
    <source>
        <dbReference type="EMBL" id="VEU24129.1"/>
    </source>
</evidence>
<dbReference type="GO" id="GO:0003690">
    <property type="term" value="F:double-stranded DNA binding"/>
    <property type="evidence" value="ECO:0007669"/>
    <property type="project" value="TreeGrafter"/>
</dbReference>
<feature type="compositionally biased region" description="Polar residues" evidence="5">
    <location>
        <begin position="495"/>
        <end position="505"/>
    </location>
</feature>
<dbReference type="SMART" id="SM00429">
    <property type="entry name" value="IPT"/>
    <property type="match status" value="1"/>
</dbReference>
<dbReference type="InterPro" id="IPR002909">
    <property type="entry name" value="IPT_dom"/>
</dbReference>
<organism evidence="8 9">
    <name type="scientific">Brettanomyces naardenensis</name>
    <name type="common">Yeast</name>
    <dbReference type="NCBI Taxonomy" id="13370"/>
    <lineage>
        <taxon>Eukaryota</taxon>
        <taxon>Fungi</taxon>
        <taxon>Dikarya</taxon>
        <taxon>Ascomycota</taxon>
        <taxon>Saccharomycotina</taxon>
        <taxon>Pichiomycetes</taxon>
        <taxon>Pichiales</taxon>
        <taxon>Pichiaceae</taxon>
        <taxon>Brettanomyces</taxon>
    </lineage>
</organism>
<feature type="repeat" description="ANK" evidence="4">
    <location>
        <begin position="748"/>
        <end position="780"/>
    </location>
</feature>
<dbReference type="GO" id="GO:0005634">
    <property type="term" value="C:nucleus"/>
    <property type="evidence" value="ECO:0007669"/>
    <property type="project" value="TreeGrafter"/>
</dbReference>
<protein>
    <submittedName>
        <fullName evidence="8">DEKNAAC105479</fullName>
    </submittedName>
</protein>
<feature type="region of interest" description="Disordered" evidence="5">
    <location>
        <begin position="427"/>
        <end position="505"/>
    </location>
</feature>
<keyword evidence="2" id="KW-0677">Repeat</keyword>
<dbReference type="SUPFAM" id="SSF48403">
    <property type="entry name" value="Ankyrin repeat"/>
    <property type="match status" value="1"/>
</dbReference>
<keyword evidence="6" id="KW-0812">Transmembrane</keyword>
<feature type="compositionally biased region" description="Polar residues" evidence="5">
    <location>
        <begin position="97"/>
        <end position="112"/>
    </location>
</feature>
<dbReference type="Gene3D" id="2.60.40.10">
    <property type="entry name" value="Immunoglobulins"/>
    <property type="match status" value="1"/>
</dbReference>
<dbReference type="SUPFAM" id="SSF81296">
    <property type="entry name" value="E set domains"/>
    <property type="match status" value="1"/>
</dbReference>
<keyword evidence="3 4" id="KW-0040">ANK repeat</keyword>
<dbReference type="GO" id="GO:2001280">
    <property type="term" value="P:positive regulation of unsaturated fatty acid biosynthetic process"/>
    <property type="evidence" value="ECO:0007669"/>
    <property type="project" value="UniProtKB-ARBA"/>
</dbReference>
<dbReference type="Pfam" id="PF12796">
    <property type="entry name" value="Ank_2"/>
    <property type="match status" value="1"/>
</dbReference>
<reference evidence="8 9" key="1">
    <citation type="submission" date="2018-12" db="EMBL/GenBank/DDBJ databases">
        <authorList>
            <person name="Tiukova I."/>
            <person name="Dainat J."/>
        </authorList>
    </citation>
    <scope>NUCLEOTIDE SEQUENCE [LARGE SCALE GENOMIC DNA]</scope>
</reference>
<dbReference type="InterPro" id="IPR013783">
    <property type="entry name" value="Ig-like_fold"/>
</dbReference>
<dbReference type="InterPro" id="IPR002110">
    <property type="entry name" value="Ankyrin_rpt"/>
</dbReference>
<feature type="region of interest" description="Disordered" evidence="5">
    <location>
        <begin position="669"/>
        <end position="695"/>
    </location>
</feature>
<feature type="compositionally biased region" description="Low complexity" evidence="5">
    <location>
        <begin position="86"/>
        <end position="95"/>
    </location>
</feature>
<dbReference type="STRING" id="13370.A0A448YT86"/>
<dbReference type="OrthoDB" id="71307at2759"/>
<evidence type="ECO:0000256" key="3">
    <source>
        <dbReference type="ARBA" id="ARBA00023043"/>
    </source>
</evidence>
<dbReference type="Proteomes" id="UP000290900">
    <property type="component" value="Unassembled WGS sequence"/>
</dbReference>
<feature type="domain" description="IPT/TIG" evidence="7">
    <location>
        <begin position="547"/>
        <end position="635"/>
    </location>
</feature>
<feature type="compositionally biased region" description="Polar residues" evidence="5">
    <location>
        <begin position="1008"/>
        <end position="1018"/>
    </location>
</feature>
<gene>
    <name evidence="8" type="ORF">BRENAR_LOCUS4857</name>
</gene>
<evidence type="ECO:0000256" key="1">
    <source>
        <dbReference type="ARBA" id="ARBA00022553"/>
    </source>
</evidence>
<feature type="region of interest" description="Disordered" evidence="5">
    <location>
        <begin position="1004"/>
        <end position="1029"/>
    </location>
</feature>
<keyword evidence="6" id="KW-0472">Membrane</keyword>
<keyword evidence="9" id="KW-1185">Reference proteome</keyword>
<dbReference type="GO" id="GO:0003712">
    <property type="term" value="F:transcription coregulator activity"/>
    <property type="evidence" value="ECO:0007669"/>
    <property type="project" value="TreeGrafter"/>
</dbReference>
<keyword evidence="1" id="KW-0597">Phosphoprotein</keyword>
<dbReference type="GO" id="GO:0005789">
    <property type="term" value="C:endoplasmic reticulum membrane"/>
    <property type="evidence" value="ECO:0007669"/>
    <property type="project" value="UniProtKB-ARBA"/>
</dbReference>
<feature type="region of interest" description="Disordered" evidence="5">
    <location>
        <begin position="86"/>
        <end position="112"/>
    </location>
</feature>
<evidence type="ECO:0000259" key="7">
    <source>
        <dbReference type="SMART" id="SM00429"/>
    </source>
</evidence>
<dbReference type="PROSITE" id="PS50088">
    <property type="entry name" value="ANK_REPEAT"/>
    <property type="match status" value="2"/>
</dbReference>
<evidence type="ECO:0000256" key="2">
    <source>
        <dbReference type="ARBA" id="ARBA00022737"/>
    </source>
</evidence>
<feature type="region of interest" description="Disordered" evidence="5">
    <location>
        <begin position="1"/>
        <end position="25"/>
    </location>
</feature>
<dbReference type="CDD" id="cd00102">
    <property type="entry name" value="IPT"/>
    <property type="match status" value="1"/>
</dbReference>
<dbReference type="FunFam" id="2.60.40.10:FF:001880">
    <property type="entry name" value="Mga2p"/>
    <property type="match status" value="1"/>
</dbReference>
<dbReference type="AlphaFoldDB" id="A0A448YT86"/>
<evidence type="ECO:0000256" key="5">
    <source>
        <dbReference type="SAM" id="MobiDB-lite"/>
    </source>
</evidence>
<dbReference type="Pfam" id="PF01833">
    <property type="entry name" value="TIG"/>
    <property type="match status" value="1"/>
</dbReference>
<feature type="compositionally biased region" description="Acidic residues" evidence="5">
    <location>
        <begin position="876"/>
        <end position="886"/>
    </location>
</feature>
<dbReference type="PANTHER" id="PTHR23335">
    <property type="entry name" value="CALMODULIN-BINDING TRANSCRIPTION ACTIVATOR CAMTA"/>
    <property type="match status" value="1"/>
</dbReference>
<feature type="transmembrane region" description="Helical" evidence="6">
    <location>
        <begin position="1051"/>
        <end position="1073"/>
    </location>
</feature>
<dbReference type="InterPro" id="IPR057962">
    <property type="entry name" value="SPT23_MGA2_DBD"/>
</dbReference>
<name>A0A448YT86_BRENA</name>
<dbReference type="GO" id="GO:0033554">
    <property type="term" value="P:cellular response to stress"/>
    <property type="evidence" value="ECO:0007669"/>
    <property type="project" value="UniProtKB-ARBA"/>
</dbReference>
<evidence type="ECO:0000313" key="9">
    <source>
        <dbReference type="Proteomes" id="UP000290900"/>
    </source>
</evidence>
<dbReference type="InParanoid" id="A0A448YT86"/>
<dbReference type="InterPro" id="IPR014756">
    <property type="entry name" value="Ig_E-set"/>
</dbReference>
<feature type="region of interest" description="Disordered" evidence="5">
    <location>
        <begin position="873"/>
        <end position="913"/>
    </location>
</feature>
<accession>A0A448YT86</accession>
<feature type="region of interest" description="Disordered" evidence="5">
    <location>
        <begin position="145"/>
        <end position="166"/>
    </location>
</feature>
<feature type="repeat" description="ANK" evidence="4">
    <location>
        <begin position="781"/>
        <end position="803"/>
    </location>
</feature>
<dbReference type="GO" id="GO:0030466">
    <property type="term" value="P:silent mating-type cassette heterochromatin formation"/>
    <property type="evidence" value="ECO:0007669"/>
    <property type="project" value="UniProtKB-ARBA"/>
</dbReference>
<dbReference type="SMART" id="SM00248">
    <property type="entry name" value="ANK"/>
    <property type="match status" value="2"/>
</dbReference>
<dbReference type="GO" id="GO:0045944">
    <property type="term" value="P:positive regulation of transcription by RNA polymerase II"/>
    <property type="evidence" value="ECO:0007669"/>
    <property type="project" value="UniProtKB-ARBA"/>
</dbReference>
<dbReference type="Gene3D" id="1.25.40.20">
    <property type="entry name" value="Ankyrin repeat-containing domain"/>
    <property type="match status" value="1"/>
</dbReference>
<dbReference type="InterPro" id="IPR036770">
    <property type="entry name" value="Ankyrin_rpt-contain_sf"/>
</dbReference>
<dbReference type="FunCoup" id="A0A448YT86">
    <property type="interactions" value="1437"/>
</dbReference>